<comment type="caution">
    <text evidence="9">The sequence shown here is derived from an EMBL/GenBank/DDBJ whole genome shotgun (WGS) entry which is preliminary data.</text>
</comment>
<dbReference type="Gene3D" id="3.30.590.10">
    <property type="entry name" value="Glutamine synthetase/guanido kinase, catalytic domain"/>
    <property type="match status" value="1"/>
</dbReference>
<proteinExistence type="inferred from homology"/>
<comment type="similarity">
    <text evidence="1 6 7">Belongs to the glutamine synthetase family.</text>
</comment>
<dbReference type="EMBL" id="JAIZAY010000015">
    <property type="protein sequence ID" value="KAJ8028639.1"/>
    <property type="molecule type" value="Genomic_DNA"/>
</dbReference>
<feature type="domain" description="GS catalytic" evidence="8">
    <location>
        <begin position="114"/>
        <end position="450"/>
    </location>
</feature>
<comment type="function">
    <text evidence="2">May act as a component of the cytoskeleton or as a chaperone for the reorganization of intermediate filament proteins during terminal differentiation in the lens. Does not seem to have enzymatic activity.</text>
</comment>
<evidence type="ECO:0000256" key="7">
    <source>
        <dbReference type="RuleBase" id="RU000384"/>
    </source>
</evidence>
<evidence type="ECO:0000259" key="8">
    <source>
        <dbReference type="PROSITE" id="PS51987"/>
    </source>
</evidence>
<accession>A0A9Q1BLD7</accession>
<evidence type="ECO:0000313" key="9">
    <source>
        <dbReference type="EMBL" id="KAJ8028639.1"/>
    </source>
</evidence>
<dbReference type="PANTHER" id="PTHR43407:SF1">
    <property type="entry name" value="LENGSIN"/>
    <property type="match status" value="1"/>
</dbReference>
<dbReference type="FunFam" id="3.30.590.10:FF:000009">
    <property type="entry name" value="Lengsin, lens protein with glutamine synthetase domain"/>
    <property type="match status" value="1"/>
</dbReference>
<name>A0A9Q1BLD7_HOLLE</name>
<evidence type="ECO:0000256" key="1">
    <source>
        <dbReference type="ARBA" id="ARBA00009897"/>
    </source>
</evidence>
<evidence type="ECO:0000256" key="2">
    <source>
        <dbReference type="ARBA" id="ARBA00037583"/>
    </source>
</evidence>
<dbReference type="FunFam" id="3.10.20.70:FF:000007">
    <property type="entry name" value="LOW QUALITY PROTEIN: lengsin"/>
    <property type="match status" value="1"/>
</dbReference>
<dbReference type="GO" id="GO:0005737">
    <property type="term" value="C:cytoplasm"/>
    <property type="evidence" value="ECO:0007669"/>
    <property type="project" value="TreeGrafter"/>
</dbReference>
<dbReference type="Proteomes" id="UP001152320">
    <property type="component" value="Chromosome 15"/>
</dbReference>
<dbReference type="GO" id="GO:0004356">
    <property type="term" value="F:glutamine synthetase activity"/>
    <property type="evidence" value="ECO:0007669"/>
    <property type="project" value="InterPro"/>
</dbReference>
<evidence type="ECO:0000256" key="5">
    <source>
        <dbReference type="ARBA" id="ARBA00042675"/>
    </source>
</evidence>
<keyword evidence="10" id="KW-1185">Reference proteome</keyword>
<evidence type="ECO:0000313" key="10">
    <source>
        <dbReference type="Proteomes" id="UP001152320"/>
    </source>
</evidence>
<dbReference type="SUPFAM" id="SSF55931">
    <property type="entry name" value="Glutamine synthetase/guanido kinase"/>
    <property type="match status" value="1"/>
</dbReference>
<evidence type="ECO:0000256" key="4">
    <source>
        <dbReference type="ARBA" id="ARBA00039404"/>
    </source>
</evidence>
<sequence>MASIQQILKEIQEDSVEVVRFEMSDYYGIAHCKGIPTRHFREKAENGIPFFMGHLAFDPQAAIAPNTGYCEEVNFGDAIFYPDLTTFRKLPWAKDTARILLYPKYNGEIVKGYPRTIAERLLGELKEMGYSFYSSHEHEFFVVDAATKKPITNGIQIRSTIRLAKHSEFLMQIAKQMPKLDIDIESIETEYAPGQFEISYKPSFGLKAADNAFTYKNGIKEIAQGQGFLASFTTKPYSDQVGASAHLNHSLWDTVGNKNLMYDAKSPNSLSIVAQHWIAGILYHAPAITVLMSPTVNCLTRIRDHAFAPNNVTWGIDNRTTALRVKINGERGTYVENRIGSAGGCPYISLAATVAAGMDGIKNQYQLPPPVDGAAFDEANLPLKTGKLPCDMESALEALMDDQVIRNAFGEEFIKCFVALKTHEAKLQKEAAEKGINETEWARSYYFDYL</sequence>
<dbReference type="GO" id="GO:0006542">
    <property type="term" value="P:glutamine biosynthetic process"/>
    <property type="evidence" value="ECO:0007669"/>
    <property type="project" value="InterPro"/>
</dbReference>
<dbReference type="PROSITE" id="PS51987">
    <property type="entry name" value="GS_CATALYTIC"/>
    <property type="match status" value="1"/>
</dbReference>
<dbReference type="OrthoDB" id="77835at2759"/>
<dbReference type="InterPro" id="IPR014746">
    <property type="entry name" value="Gln_synth/guanido_kin_cat_dom"/>
</dbReference>
<dbReference type="InterPro" id="IPR036651">
    <property type="entry name" value="Gln_synt_N_sf"/>
</dbReference>
<dbReference type="PANTHER" id="PTHR43407">
    <property type="entry name" value="GLUTAMINE SYNTHETASE"/>
    <property type="match status" value="1"/>
</dbReference>
<dbReference type="SUPFAM" id="SSF54368">
    <property type="entry name" value="Glutamine synthetase, N-terminal domain"/>
    <property type="match status" value="1"/>
</dbReference>
<dbReference type="Pfam" id="PF00120">
    <property type="entry name" value="Gln-synt_C"/>
    <property type="match status" value="1"/>
</dbReference>
<dbReference type="SMART" id="SM01230">
    <property type="entry name" value="Gln-synt_C"/>
    <property type="match status" value="1"/>
</dbReference>
<protein>
    <recommendedName>
        <fullName evidence="4">Lengsin</fullName>
    </recommendedName>
    <alternativeName>
        <fullName evidence="5">Glutamate-ammonia ligase domain-containing protein 1</fullName>
    </alternativeName>
</protein>
<reference evidence="9" key="1">
    <citation type="submission" date="2021-10" db="EMBL/GenBank/DDBJ databases">
        <title>Tropical sea cucumber genome reveals ecological adaptation and Cuvierian tubules defense mechanism.</title>
        <authorList>
            <person name="Chen T."/>
        </authorList>
    </citation>
    <scope>NUCLEOTIDE SEQUENCE</scope>
    <source>
        <strain evidence="9">Nanhai2018</strain>
        <tissue evidence="9">Muscle</tissue>
    </source>
</reference>
<gene>
    <name evidence="9" type="ORF">HOLleu_30937</name>
</gene>
<evidence type="ECO:0000256" key="6">
    <source>
        <dbReference type="PROSITE-ProRule" id="PRU01331"/>
    </source>
</evidence>
<dbReference type="AlphaFoldDB" id="A0A9Q1BLD7"/>
<dbReference type="GO" id="GO:0016020">
    <property type="term" value="C:membrane"/>
    <property type="evidence" value="ECO:0007669"/>
    <property type="project" value="TreeGrafter"/>
</dbReference>
<evidence type="ECO:0000256" key="3">
    <source>
        <dbReference type="ARBA" id="ARBA00038790"/>
    </source>
</evidence>
<organism evidence="9 10">
    <name type="scientific">Holothuria leucospilota</name>
    <name type="common">Black long sea cucumber</name>
    <name type="synonym">Mertensiothuria leucospilota</name>
    <dbReference type="NCBI Taxonomy" id="206669"/>
    <lineage>
        <taxon>Eukaryota</taxon>
        <taxon>Metazoa</taxon>
        <taxon>Echinodermata</taxon>
        <taxon>Eleutherozoa</taxon>
        <taxon>Echinozoa</taxon>
        <taxon>Holothuroidea</taxon>
        <taxon>Aspidochirotacea</taxon>
        <taxon>Aspidochirotida</taxon>
        <taxon>Holothuriidae</taxon>
        <taxon>Holothuria</taxon>
    </lineage>
</organism>
<dbReference type="Gene3D" id="3.10.20.70">
    <property type="entry name" value="Glutamine synthetase, N-terminal domain"/>
    <property type="match status" value="1"/>
</dbReference>
<comment type="subunit">
    <text evidence="3">Dodecamer. Interacts with BFSP2 and VIM.</text>
</comment>
<dbReference type="InterPro" id="IPR008146">
    <property type="entry name" value="Gln_synth_cat_dom"/>
</dbReference>